<dbReference type="STRING" id="1447875.A0A2B7Y4K4"/>
<proteinExistence type="inferred from homology"/>
<protein>
    <recommendedName>
        <fullName evidence="3">DNA polymerase epsilon subunit B</fullName>
    </recommendedName>
    <alternativeName>
        <fullName evidence="7">DNA polymerase II subunit 2</fullName>
    </alternativeName>
</protein>
<gene>
    <name evidence="10" type="ORF">AJ79_00108</name>
</gene>
<evidence type="ECO:0000313" key="10">
    <source>
        <dbReference type="EMBL" id="PGH19074.1"/>
    </source>
</evidence>
<accession>A0A2B7Y4K4</accession>
<feature type="compositionally biased region" description="Low complexity" evidence="8">
    <location>
        <begin position="643"/>
        <end position="660"/>
    </location>
</feature>
<evidence type="ECO:0000256" key="7">
    <source>
        <dbReference type="ARBA" id="ARBA00032930"/>
    </source>
</evidence>
<evidence type="ECO:0000256" key="1">
    <source>
        <dbReference type="ARBA" id="ARBA00004123"/>
    </source>
</evidence>
<dbReference type="GO" id="GO:0042276">
    <property type="term" value="P:error-prone translesion synthesis"/>
    <property type="evidence" value="ECO:0007669"/>
    <property type="project" value="TreeGrafter"/>
</dbReference>
<evidence type="ECO:0000256" key="4">
    <source>
        <dbReference type="ARBA" id="ARBA00022705"/>
    </source>
</evidence>
<reference evidence="10 11" key="1">
    <citation type="submission" date="2017-10" db="EMBL/GenBank/DDBJ databases">
        <title>Comparative genomics in systemic dimorphic fungi from Ajellomycetaceae.</title>
        <authorList>
            <person name="Munoz J.F."/>
            <person name="Mcewen J.G."/>
            <person name="Clay O.K."/>
            <person name="Cuomo C.A."/>
        </authorList>
    </citation>
    <scope>NUCLEOTIDE SEQUENCE [LARGE SCALE GENOMIC DNA]</scope>
    <source>
        <strain evidence="10 11">UAMH5409</strain>
    </source>
</reference>
<dbReference type="Proteomes" id="UP000223968">
    <property type="component" value="Unassembled WGS sequence"/>
</dbReference>
<name>A0A2B7Y4K4_9EURO</name>
<feature type="region of interest" description="Disordered" evidence="8">
    <location>
        <begin position="580"/>
        <end position="661"/>
    </location>
</feature>
<evidence type="ECO:0000313" key="11">
    <source>
        <dbReference type="Proteomes" id="UP000223968"/>
    </source>
</evidence>
<dbReference type="InterPro" id="IPR007185">
    <property type="entry name" value="DNA_pol_a/d/e_bsu"/>
</dbReference>
<feature type="compositionally biased region" description="Polar residues" evidence="8">
    <location>
        <begin position="591"/>
        <end position="600"/>
    </location>
</feature>
<evidence type="ECO:0000256" key="5">
    <source>
        <dbReference type="ARBA" id="ARBA00023125"/>
    </source>
</evidence>
<dbReference type="GO" id="GO:0003677">
    <property type="term" value="F:DNA binding"/>
    <property type="evidence" value="ECO:0007669"/>
    <property type="project" value="UniProtKB-KW"/>
</dbReference>
<organism evidence="10 11">
    <name type="scientific">Helicocarpus griseus UAMH5409</name>
    <dbReference type="NCBI Taxonomy" id="1447875"/>
    <lineage>
        <taxon>Eukaryota</taxon>
        <taxon>Fungi</taxon>
        <taxon>Dikarya</taxon>
        <taxon>Ascomycota</taxon>
        <taxon>Pezizomycotina</taxon>
        <taxon>Eurotiomycetes</taxon>
        <taxon>Eurotiomycetidae</taxon>
        <taxon>Onygenales</taxon>
        <taxon>Ajellomycetaceae</taxon>
        <taxon>Helicocarpus</taxon>
    </lineage>
</organism>
<feature type="region of interest" description="Disordered" evidence="8">
    <location>
        <begin position="129"/>
        <end position="155"/>
    </location>
</feature>
<sequence>MPEPASTSILPILLPPPTLRPLAFRVFTKKHSLTITASSLQSLATFVGRNCGSGWREEGLAELVLDEIAKSWKKAGGGVIVEDTGNGAALLKSILKALEGNMSGGRVIVRDTAKDARGRALISENEVGDGELGKAGSASKGRPDSNEDGLNIGEESGLNDTRRWIKVVGAFEQHRPVYNVNKRNFDIMNIPPSLFPPPSQRANIFRDRYNLIYQRLLRNEAFHIPLQGTSSVSTARRSYKLTSIANLLGRSGTSHLLLGLLSMSPTGDLSLTDPTGSITLDIKYARAVPEDGAWFAPGMIVLVDGVYREEEVVTGSTLSGSGGVGGTIGGKFIVASVGGPPCERREASTGAAHRSGDGDMTVEGGFGWVDFLGVGSERSQGPRMRQIEKMCLHKGQPEEQDNVRKHVVVMSEVNLDVPKTVGALTHVFANYASLPENQLPLVFILIGNFIQHAVMSGGGSGGSIECKEYFDILASVLSSYPRLLQYSTFVFVPGDNDPWASAYSAGSSTTLPRDGIPDLFTSRVRRAFTNANNEHHPQNPHHTPGQAIWSSNPTRLSLFGPVNEIVVFRDDISERLRRTSIVFKPPKTQDDSNTAQNDTTTPDEDMELDKQNDNEPPPPEAEQEAEQKQDQQQQQEQIEKAQQKTPNPTTTIPITQNPTTLHASRKLVKTVLDQSHLSPFPQSIRPVLWDYAPALHLYPLPTAMILADSGADPFAVTYEGCHVMNPGRLIPEGSRSLVRWIEYDVMKRKGGVKEERF</sequence>
<dbReference type="GO" id="GO:0006261">
    <property type="term" value="P:DNA-templated DNA replication"/>
    <property type="evidence" value="ECO:0007669"/>
    <property type="project" value="InterPro"/>
</dbReference>
<keyword evidence="6" id="KW-0539">Nucleus</keyword>
<evidence type="ECO:0000259" key="9">
    <source>
        <dbReference type="Pfam" id="PF04042"/>
    </source>
</evidence>
<dbReference type="GO" id="GO:0008622">
    <property type="term" value="C:epsilon DNA polymerase complex"/>
    <property type="evidence" value="ECO:0007669"/>
    <property type="project" value="InterPro"/>
</dbReference>
<feature type="domain" description="DNA polymerase alpha/delta/epsilon subunit B" evidence="9">
    <location>
        <begin position="407"/>
        <end position="710"/>
    </location>
</feature>
<dbReference type="AlphaFoldDB" id="A0A2B7Y4K4"/>
<evidence type="ECO:0000256" key="2">
    <source>
        <dbReference type="ARBA" id="ARBA00009560"/>
    </source>
</evidence>
<keyword evidence="4" id="KW-0235">DNA replication</keyword>
<keyword evidence="11" id="KW-1185">Reference proteome</keyword>
<dbReference type="PANTHER" id="PTHR12708:SF0">
    <property type="entry name" value="DNA POLYMERASE EPSILON SUBUNIT 2"/>
    <property type="match status" value="1"/>
</dbReference>
<dbReference type="Pfam" id="PF04042">
    <property type="entry name" value="DNA_pol_E_B"/>
    <property type="match status" value="1"/>
</dbReference>
<comment type="subcellular location">
    <subcellularLocation>
        <location evidence="1">Nucleus</location>
    </subcellularLocation>
</comment>
<dbReference type="PANTHER" id="PTHR12708">
    <property type="entry name" value="DNA POLYMERASE EPSILON SUBUNIT B"/>
    <property type="match status" value="1"/>
</dbReference>
<dbReference type="OrthoDB" id="10254730at2759"/>
<keyword evidence="5" id="KW-0238">DNA-binding</keyword>
<dbReference type="EMBL" id="PDNB01000001">
    <property type="protein sequence ID" value="PGH19074.1"/>
    <property type="molecule type" value="Genomic_DNA"/>
</dbReference>
<feature type="region of interest" description="Disordered" evidence="8">
    <location>
        <begin position="530"/>
        <end position="549"/>
    </location>
</feature>
<comment type="similarity">
    <text evidence="2">Belongs to the DNA polymerase epsilon subunit B family.</text>
</comment>
<comment type="caution">
    <text evidence="10">The sequence shown here is derived from an EMBL/GenBank/DDBJ whole genome shotgun (WGS) entry which is preliminary data.</text>
</comment>
<evidence type="ECO:0000256" key="8">
    <source>
        <dbReference type="SAM" id="MobiDB-lite"/>
    </source>
</evidence>
<evidence type="ECO:0000256" key="3">
    <source>
        <dbReference type="ARBA" id="ARBA00016011"/>
    </source>
</evidence>
<evidence type="ECO:0000256" key="6">
    <source>
        <dbReference type="ARBA" id="ARBA00023242"/>
    </source>
</evidence>
<dbReference type="InterPro" id="IPR016266">
    <property type="entry name" value="POLE2"/>
</dbReference>